<dbReference type="Proteomes" id="UP000324973">
    <property type="component" value="Unassembled WGS sequence"/>
</dbReference>
<evidence type="ECO:0000313" key="3">
    <source>
        <dbReference type="Proteomes" id="UP000324973"/>
    </source>
</evidence>
<proteinExistence type="predicted"/>
<evidence type="ECO:0000256" key="1">
    <source>
        <dbReference type="SAM" id="MobiDB-lite"/>
    </source>
</evidence>
<organism evidence="2 3">
    <name type="scientific">Luteimonas viscosa</name>
    <dbReference type="NCBI Taxonomy" id="1132694"/>
    <lineage>
        <taxon>Bacteria</taxon>
        <taxon>Pseudomonadati</taxon>
        <taxon>Pseudomonadota</taxon>
        <taxon>Gammaproteobacteria</taxon>
        <taxon>Lysobacterales</taxon>
        <taxon>Lysobacteraceae</taxon>
        <taxon>Luteimonas</taxon>
    </lineage>
</organism>
<gene>
    <name evidence="2" type="ORF">FZO89_09475</name>
</gene>
<dbReference type="EMBL" id="VTFT01000001">
    <property type="protein sequence ID" value="TYT26467.1"/>
    <property type="molecule type" value="Genomic_DNA"/>
</dbReference>
<feature type="compositionally biased region" description="Basic and acidic residues" evidence="1">
    <location>
        <begin position="13"/>
        <end position="24"/>
    </location>
</feature>
<dbReference type="RefSeq" id="WP_149103018.1">
    <property type="nucleotide sequence ID" value="NZ_VTFT01000001.1"/>
</dbReference>
<comment type="caution">
    <text evidence="2">The sequence shown here is derived from an EMBL/GenBank/DDBJ whole genome shotgun (WGS) entry which is preliminary data.</text>
</comment>
<sequence length="115" mass="12871">MTPTRDNGGYDSGDAKTGQREQVAEAKQAFGLRQRRLVRPVKEEGRGKCHSGTGCKQRRCFGDLHQAYETEPGNQVVPDTRINPVTKNERCQQQGEPSPKSHEAIYPPRQCAHEP</sequence>
<keyword evidence="3" id="KW-1185">Reference proteome</keyword>
<reference evidence="2 3" key="1">
    <citation type="submission" date="2019-08" db="EMBL/GenBank/DDBJ databases">
        <title>Luteimonas viscosus sp. nov., isolated from soil of a sunflower field.</title>
        <authorList>
            <person name="Jianli Z."/>
            <person name="Ying Z."/>
        </authorList>
    </citation>
    <scope>NUCLEOTIDE SEQUENCE [LARGE SCALE GENOMIC DNA]</scope>
    <source>
        <strain evidence="2 3">XBU10</strain>
    </source>
</reference>
<name>A0A5D4XP63_9GAMM</name>
<evidence type="ECO:0000313" key="2">
    <source>
        <dbReference type="EMBL" id="TYT26467.1"/>
    </source>
</evidence>
<feature type="compositionally biased region" description="Polar residues" evidence="1">
    <location>
        <begin position="83"/>
        <end position="96"/>
    </location>
</feature>
<feature type="region of interest" description="Disordered" evidence="1">
    <location>
        <begin position="71"/>
        <end position="115"/>
    </location>
</feature>
<dbReference type="AlphaFoldDB" id="A0A5D4XP63"/>
<accession>A0A5D4XP63</accession>
<protein>
    <submittedName>
        <fullName evidence="2">Uncharacterized protein</fullName>
    </submittedName>
</protein>
<feature type="region of interest" description="Disordered" evidence="1">
    <location>
        <begin position="1"/>
        <end position="35"/>
    </location>
</feature>